<feature type="transmembrane region" description="Helical" evidence="1">
    <location>
        <begin position="46"/>
        <end position="66"/>
    </location>
</feature>
<keyword evidence="1" id="KW-1133">Transmembrane helix</keyword>
<evidence type="ECO:0000313" key="2">
    <source>
        <dbReference type="EMBL" id="KGO85855.1"/>
    </source>
</evidence>
<evidence type="ECO:0000256" key="1">
    <source>
        <dbReference type="SAM" id="Phobius"/>
    </source>
</evidence>
<dbReference type="AlphaFoldDB" id="A0A0A2MC32"/>
<protein>
    <submittedName>
        <fullName evidence="2">Uncharacterized protein</fullName>
    </submittedName>
</protein>
<comment type="caution">
    <text evidence="2">The sequence shown here is derived from an EMBL/GenBank/DDBJ whole genome shotgun (WGS) entry which is preliminary data.</text>
</comment>
<dbReference type="EMBL" id="JRLW01000038">
    <property type="protein sequence ID" value="KGO85855.1"/>
    <property type="molecule type" value="Genomic_DNA"/>
</dbReference>
<organism evidence="2 3">
    <name type="scientific">Flavobacterium suncheonense GH29-5 = DSM 17707</name>
    <dbReference type="NCBI Taxonomy" id="1121899"/>
    <lineage>
        <taxon>Bacteria</taxon>
        <taxon>Pseudomonadati</taxon>
        <taxon>Bacteroidota</taxon>
        <taxon>Flavobacteriia</taxon>
        <taxon>Flavobacteriales</taxon>
        <taxon>Flavobacteriaceae</taxon>
        <taxon>Flavobacterium</taxon>
    </lineage>
</organism>
<gene>
    <name evidence="2" type="ORF">Q764_13915</name>
</gene>
<keyword evidence="1" id="KW-0812">Transmembrane</keyword>
<feature type="transmembrane region" description="Helical" evidence="1">
    <location>
        <begin position="86"/>
        <end position="107"/>
    </location>
</feature>
<keyword evidence="1" id="KW-0472">Membrane</keyword>
<proteinExistence type="predicted"/>
<evidence type="ECO:0000313" key="3">
    <source>
        <dbReference type="Proteomes" id="UP000030121"/>
    </source>
</evidence>
<feature type="transmembrane region" description="Helical" evidence="1">
    <location>
        <begin position="20"/>
        <end position="40"/>
    </location>
</feature>
<sequence>MFYILWWKFNGKIFFEKKLLLINIIISSIYAFIGLSLNYSIQSAGFLIPISLIFVIHVMNLLSLALKKRQFEAEYYRGSGELIDKLFTLIVIFLTVILPVFFLSSLIS</sequence>
<keyword evidence="3" id="KW-1185">Reference proteome</keyword>
<name>A0A0A2MC32_9FLAO</name>
<reference evidence="2 3" key="1">
    <citation type="submission" date="2013-09" db="EMBL/GenBank/DDBJ databases">
        <authorList>
            <person name="Zeng Z."/>
            <person name="Chen C."/>
        </authorList>
    </citation>
    <scope>NUCLEOTIDE SEQUENCE [LARGE SCALE GENOMIC DNA]</scope>
    <source>
        <strain evidence="2 3">GH29-5</strain>
    </source>
</reference>
<accession>A0A0A2MC32</accession>
<dbReference type="Proteomes" id="UP000030121">
    <property type="component" value="Unassembled WGS sequence"/>
</dbReference>